<name>A0AAV6R2K3_SOLSE</name>
<dbReference type="Proteomes" id="UP000693946">
    <property type="component" value="Linkage Group LG21"/>
</dbReference>
<dbReference type="EMBL" id="JAGKHQ010000014">
    <property type="protein sequence ID" value="KAG7498823.1"/>
    <property type="molecule type" value="Genomic_DNA"/>
</dbReference>
<proteinExistence type="predicted"/>
<protein>
    <submittedName>
        <fullName evidence="1">Uncharacterized protein</fullName>
    </submittedName>
</protein>
<evidence type="ECO:0000313" key="2">
    <source>
        <dbReference type="Proteomes" id="UP000693946"/>
    </source>
</evidence>
<reference evidence="1 2" key="1">
    <citation type="journal article" date="2021" name="Sci. Rep.">
        <title>Chromosome anchoring in Senegalese sole (Solea senegalensis) reveals sex-associated markers and genome rearrangements in flatfish.</title>
        <authorList>
            <person name="Guerrero-Cozar I."/>
            <person name="Gomez-Garrido J."/>
            <person name="Berbel C."/>
            <person name="Martinez-Blanch J.F."/>
            <person name="Alioto T."/>
            <person name="Claros M.G."/>
            <person name="Gagnaire P.A."/>
            <person name="Manchado M."/>
        </authorList>
    </citation>
    <scope>NUCLEOTIDE SEQUENCE [LARGE SCALE GENOMIC DNA]</scope>
    <source>
        <strain evidence="1">Sse05_10M</strain>
    </source>
</reference>
<keyword evidence="2" id="KW-1185">Reference proteome</keyword>
<organism evidence="1 2">
    <name type="scientific">Solea senegalensis</name>
    <name type="common">Senegalese sole</name>
    <dbReference type="NCBI Taxonomy" id="28829"/>
    <lineage>
        <taxon>Eukaryota</taxon>
        <taxon>Metazoa</taxon>
        <taxon>Chordata</taxon>
        <taxon>Craniata</taxon>
        <taxon>Vertebrata</taxon>
        <taxon>Euteleostomi</taxon>
        <taxon>Actinopterygii</taxon>
        <taxon>Neopterygii</taxon>
        <taxon>Teleostei</taxon>
        <taxon>Neoteleostei</taxon>
        <taxon>Acanthomorphata</taxon>
        <taxon>Carangaria</taxon>
        <taxon>Pleuronectiformes</taxon>
        <taxon>Pleuronectoidei</taxon>
        <taxon>Soleidae</taxon>
        <taxon>Solea</taxon>
    </lineage>
</organism>
<accession>A0AAV6R2K3</accession>
<dbReference type="AlphaFoldDB" id="A0AAV6R2K3"/>
<comment type="caution">
    <text evidence="1">The sequence shown here is derived from an EMBL/GenBank/DDBJ whole genome shotgun (WGS) entry which is preliminary data.</text>
</comment>
<gene>
    <name evidence="1" type="ORF">JOB18_021689</name>
</gene>
<sequence length="125" mass="14096">MGMLNTGDCAETMNMTAHNKVLRQNREKITEVQNTVERDAVPSALFCIHSVRLRTDAVLIAQTCTNDADVIYSVMIHCFVIIEKRTRPLLVLHGGGESMVTCWCVGTGTLEVGRWFGWKRATLWR</sequence>
<evidence type="ECO:0000313" key="1">
    <source>
        <dbReference type="EMBL" id="KAG7498823.1"/>
    </source>
</evidence>